<dbReference type="Pfam" id="PF15552">
    <property type="entry name" value="DUF4657"/>
    <property type="match status" value="1"/>
</dbReference>
<feature type="compositionally biased region" description="Pro residues" evidence="1">
    <location>
        <begin position="486"/>
        <end position="497"/>
    </location>
</feature>
<dbReference type="EMBL" id="VBQZ03000179">
    <property type="protein sequence ID" value="MXQ97004.1"/>
    <property type="molecule type" value="Genomic_DNA"/>
</dbReference>
<evidence type="ECO:0000259" key="2">
    <source>
        <dbReference type="Pfam" id="PF15552"/>
    </source>
</evidence>
<comment type="caution">
    <text evidence="3">The sequence shown here is derived from an EMBL/GenBank/DDBJ whole genome shotgun (WGS) entry which is preliminary data.</text>
</comment>
<dbReference type="Proteomes" id="UP000322234">
    <property type="component" value="Unassembled WGS sequence"/>
</dbReference>
<reference evidence="3" key="1">
    <citation type="submission" date="2019-10" db="EMBL/GenBank/DDBJ databases">
        <title>The sequence and de novo assembly of the wild yak genome.</title>
        <authorList>
            <person name="Liu Y."/>
        </authorList>
    </citation>
    <scope>NUCLEOTIDE SEQUENCE [LARGE SCALE GENOMIC DNA]</scope>
    <source>
        <strain evidence="3">WY2019</strain>
    </source>
</reference>
<dbReference type="InterPro" id="IPR027958">
    <property type="entry name" value="DUF4657"/>
</dbReference>
<dbReference type="PANTHER" id="PTHR37336">
    <property type="entry name" value="SIMILAR TO 9930012K11RIK PROTEIN"/>
    <property type="match status" value="1"/>
</dbReference>
<organism evidence="3 4">
    <name type="scientific">Bos mutus</name>
    <name type="common">wild yak</name>
    <dbReference type="NCBI Taxonomy" id="72004"/>
    <lineage>
        <taxon>Eukaryota</taxon>
        <taxon>Metazoa</taxon>
        <taxon>Chordata</taxon>
        <taxon>Craniata</taxon>
        <taxon>Vertebrata</taxon>
        <taxon>Euteleostomi</taxon>
        <taxon>Mammalia</taxon>
        <taxon>Eutheria</taxon>
        <taxon>Laurasiatheria</taxon>
        <taxon>Artiodactyla</taxon>
        <taxon>Ruminantia</taxon>
        <taxon>Pecora</taxon>
        <taxon>Bovidae</taxon>
        <taxon>Bovinae</taxon>
        <taxon>Bos</taxon>
    </lineage>
</organism>
<feature type="compositionally biased region" description="Basic and acidic residues" evidence="1">
    <location>
        <begin position="158"/>
        <end position="168"/>
    </location>
</feature>
<feature type="region of interest" description="Disordered" evidence="1">
    <location>
        <begin position="472"/>
        <end position="497"/>
    </location>
</feature>
<feature type="domain" description="DUF4657" evidence="2">
    <location>
        <begin position="78"/>
        <end position="270"/>
    </location>
</feature>
<evidence type="ECO:0000313" key="3">
    <source>
        <dbReference type="EMBL" id="MXQ97004.1"/>
    </source>
</evidence>
<evidence type="ECO:0000313" key="4">
    <source>
        <dbReference type="Proteomes" id="UP000322234"/>
    </source>
</evidence>
<sequence length="514" mass="55612">MLGRRRVFAVEPLGGQDGAGEDLAHGCVVPGVNSTYRQIPDVAPVCSSDSWKRQDQLRGPQGQVPLLKLGSQDSGVEMAVGDSSLATSPSFSQDSLNFEPLESAESLALGALEPPAHLSRLLASRKLEQVLKRSHQLSVPPTSLSEHCHSPKLSPKCEMPHSEARGPEATEAESDLEDGLEQAEVVEDLEPEACSGLPGQGLRYLEHLCAVLEQVANLQQLCLQLQTQRGPADPEEEEETTLAPSPLPSYAPGSEVRGPWEWLSQTEETARTPPTRGFLTHIRSGKAHFRSAVGAGWQAGVGEGRGRWRGGRDYIRESGSFRPVVVLPERRFRWRRQQRLWWFRVSLSPRCRGPGPQVGWGGLPPPLCLLAPPPAEGLREPSREDALGAEGAEPLSGLQVSSPWQRPRPWGRAGGGETARLRPPTAAWPRPGPGDPALVAAETGAEARGAGEQEGGRAAGFAFAWPRSCLLTSPSGEQRAGLPGRGPTPSPLRHQPPPFFRALRGAFWRMYLNE</sequence>
<proteinExistence type="predicted"/>
<name>A0A6B0SAG7_9CETA</name>
<accession>A0A6B0SAG7</accession>
<feature type="region of interest" description="Disordered" evidence="1">
    <location>
        <begin position="138"/>
        <end position="176"/>
    </location>
</feature>
<feature type="region of interest" description="Disordered" evidence="1">
    <location>
        <begin position="393"/>
        <end position="435"/>
    </location>
</feature>
<feature type="region of interest" description="Disordered" evidence="1">
    <location>
        <begin position="229"/>
        <end position="256"/>
    </location>
</feature>
<gene>
    <name evidence="3" type="ORF">E5288_WYG002837</name>
</gene>
<protein>
    <recommendedName>
        <fullName evidence="2">DUF4657 domain-containing protein</fullName>
    </recommendedName>
</protein>
<evidence type="ECO:0000256" key="1">
    <source>
        <dbReference type="SAM" id="MobiDB-lite"/>
    </source>
</evidence>
<keyword evidence="4" id="KW-1185">Reference proteome</keyword>
<dbReference type="PANTHER" id="PTHR37336:SF1">
    <property type="entry name" value="SIMILAR TO 9930012K11RIK PROTEIN"/>
    <property type="match status" value="1"/>
</dbReference>
<dbReference type="AlphaFoldDB" id="A0A6B0SAG7"/>